<dbReference type="PANTHER" id="PTHR34129">
    <property type="entry name" value="BLR1139 PROTEIN"/>
    <property type="match status" value="1"/>
</dbReference>
<comment type="caution">
    <text evidence="1">The sequence shown here is derived from an EMBL/GenBank/DDBJ whole genome shotgun (WGS) entry which is preliminary data.</text>
</comment>
<reference evidence="1" key="1">
    <citation type="submission" date="2020-05" db="EMBL/GenBank/DDBJ databases">
        <title>Mycena genomes resolve the evolution of fungal bioluminescence.</title>
        <authorList>
            <person name="Tsai I.J."/>
        </authorList>
    </citation>
    <scope>NUCLEOTIDE SEQUENCE</scope>
    <source>
        <strain evidence="1">CCC161011</strain>
    </source>
</reference>
<name>A0A8H7CYT7_9AGAR</name>
<dbReference type="SUPFAM" id="SSF56399">
    <property type="entry name" value="ADP-ribosylation"/>
    <property type="match status" value="1"/>
</dbReference>
<organism evidence="1 2">
    <name type="scientific">Mycena venus</name>
    <dbReference type="NCBI Taxonomy" id="2733690"/>
    <lineage>
        <taxon>Eukaryota</taxon>
        <taxon>Fungi</taxon>
        <taxon>Dikarya</taxon>
        <taxon>Basidiomycota</taxon>
        <taxon>Agaricomycotina</taxon>
        <taxon>Agaricomycetes</taxon>
        <taxon>Agaricomycetidae</taxon>
        <taxon>Agaricales</taxon>
        <taxon>Marasmiineae</taxon>
        <taxon>Mycenaceae</taxon>
        <taxon>Mycena</taxon>
    </lineage>
</organism>
<dbReference type="OrthoDB" id="3335358at2759"/>
<protein>
    <submittedName>
        <fullName evidence="1">Uracil phosphoribosyltransferase</fullName>
    </submittedName>
</protein>
<accession>A0A8H7CYT7</accession>
<gene>
    <name evidence="1" type="ORF">MVEN_01257400</name>
</gene>
<evidence type="ECO:0000313" key="1">
    <source>
        <dbReference type="EMBL" id="KAF7352901.1"/>
    </source>
</evidence>
<dbReference type="GO" id="GO:0016757">
    <property type="term" value="F:glycosyltransferase activity"/>
    <property type="evidence" value="ECO:0007669"/>
    <property type="project" value="UniProtKB-KW"/>
</dbReference>
<keyword evidence="2" id="KW-1185">Reference proteome</keyword>
<keyword evidence="1" id="KW-0808">Transferase</keyword>
<dbReference type="AlphaFoldDB" id="A0A8H7CYT7"/>
<dbReference type="Proteomes" id="UP000620124">
    <property type="component" value="Unassembled WGS sequence"/>
</dbReference>
<dbReference type="EMBL" id="JACAZI010000009">
    <property type="protein sequence ID" value="KAF7352901.1"/>
    <property type="molecule type" value="Genomic_DNA"/>
</dbReference>
<evidence type="ECO:0000313" key="2">
    <source>
        <dbReference type="Proteomes" id="UP000620124"/>
    </source>
</evidence>
<proteinExistence type="predicted"/>
<sequence length="147" mass="16371">MSHLFLRSTSTYLAMSKAKPTYIYKLVSFSSPIPEPIPKALPLSELDAASGFMHFSTAAQVPRTLKRFFAEDPSVTILRIDYSKVEEEIKWEDSKGTAPGEMGGEGIFPHIYGRALGSADVESKSVLHRNDGNWDEALKNAESWLVY</sequence>
<keyword evidence="1" id="KW-0328">Glycosyltransferase</keyword>
<dbReference type="InterPro" id="IPR009297">
    <property type="entry name" value="DUF952"/>
</dbReference>
<dbReference type="Pfam" id="PF06108">
    <property type="entry name" value="DUF952"/>
    <property type="match status" value="1"/>
</dbReference>
<dbReference type="Gene3D" id="3.20.170.20">
    <property type="entry name" value="Protein of unknown function DUF952"/>
    <property type="match status" value="1"/>
</dbReference>
<dbReference type="PANTHER" id="PTHR34129:SF1">
    <property type="entry name" value="DUF952 DOMAIN-CONTAINING PROTEIN"/>
    <property type="match status" value="1"/>
</dbReference>